<protein>
    <submittedName>
        <fullName evidence="1">Uncharacterized protein</fullName>
    </submittedName>
</protein>
<gene>
    <name evidence="1" type="ordered locus">SFHH103_05146</name>
</gene>
<organism evidence="1 2">
    <name type="scientific">Sinorhizobium fredii (strain HH103)</name>
    <dbReference type="NCBI Taxonomy" id="1117943"/>
    <lineage>
        <taxon>Bacteria</taxon>
        <taxon>Pseudomonadati</taxon>
        <taxon>Pseudomonadota</taxon>
        <taxon>Alphaproteobacteria</taxon>
        <taxon>Hyphomicrobiales</taxon>
        <taxon>Rhizobiaceae</taxon>
        <taxon>Sinorhizobium/Ensifer group</taxon>
        <taxon>Sinorhizobium</taxon>
    </lineage>
</organism>
<dbReference type="AlphaFoldDB" id="G9AEY0"/>
<evidence type="ECO:0000313" key="2">
    <source>
        <dbReference type="Proteomes" id="UP000007735"/>
    </source>
</evidence>
<dbReference type="HOGENOM" id="CLU_3029225_0_0_5"/>
<dbReference type="KEGG" id="sfh:SFHH103_05146"/>
<name>G9AEY0_SINF1</name>
<evidence type="ECO:0000313" key="1">
    <source>
        <dbReference type="EMBL" id="CCE99612.1"/>
    </source>
</evidence>
<reference evidence="1 2" key="1">
    <citation type="journal article" date="2012" name="J. Bacteriol.">
        <title>Genome sequence of the soybean symbiont Sinorhizobium fredii HH103.</title>
        <authorList>
            <person name="Weidner S."/>
            <person name="Becker A."/>
            <person name="Bonilla I."/>
            <person name="Jaenicke S."/>
            <person name="Lloret J."/>
            <person name="Margaret I."/>
            <person name="Puhler A."/>
            <person name="Ruiz-Sainz J.E."/>
            <person name="Schneiker-Bekel S."/>
            <person name="Szczepanowski R."/>
            <person name="Vinardell J.M."/>
            <person name="Zehner S."/>
            <person name="Gottfert M."/>
        </authorList>
    </citation>
    <scope>NUCLEOTIDE SEQUENCE [LARGE SCALE GENOMIC DNA]</scope>
    <source>
        <strain evidence="1 2">HH103</strain>
        <plasmid evidence="2">pSfHH103e</plasmid>
    </source>
</reference>
<sequence length="55" mass="5993">MQQDICNERALSASNVANALSRKPIPARQHLAGMGQKPSGEATAAERIYQLELRT</sequence>
<keyword evidence="1" id="KW-0614">Plasmid</keyword>
<dbReference type="EMBL" id="HE616899">
    <property type="protein sequence ID" value="CCE99612.1"/>
    <property type="molecule type" value="Genomic_DNA"/>
</dbReference>
<dbReference type="Proteomes" id="UP000007735">
    <property type="component" value="Plasmid pSfHH103e"/>
</dbReference>
<accession>G9AEY0</accession>
<geneLocation type="plasmid" evidence="1 2">
    <name>pSfHH103e</name>
</geneLocation>
<proteinExistence type="predicted"/>